<evidence type="ECO:0000313" key="2">
    <source>
        <dbReference type="Proteomes" id="UP000033054"/>
    </source>
</evidence>
<dbReference type="PANTHER" id="PTHR10151:SF120">
    <property type="entry name" value="BIS(5'-ADENOSYL)-TRIPHOSPHATASE"/>
    <property type="match status" value="1"/>
</dbReference>
<dbReference type="STRING" id="1379870.SD10_20350"/>
<dbReference type="GO" id="GO:0016787">
    <property type="term" value="F:hydrolase activity"/>
    <property type="evidence" value="ECO:0007669"/>
    <property type="project" value="UniProtKB-ARBA"/>
</dbReference>
<dbReference type="InterPro" id="IPR023116">
    <property type="entry name" value="Phosphonoacetate_hydro_insert"/>
</dbReference>
<dbReference type="InterPro" id="IPR017850">
    <property type="entry name" value="Alkaline_phosphatase_core_sf"/>
</dbReference>
<dbReference type="PATRIC" id="fig|1379870.5.peg.4383"/>
<gene>
    <name evidence="1" type="ORF">SD10_20350</name>
</gene>
<dbReference type="Gene3D" id="3.30.1360.110">
    <property type="entry name" value="Domain 2, Phosphonoacetate Hydrolase"/>
    <property type="match status" value="1"/>
</dbReference>
<dbReference type="OrthoDB" id="9771966at2"/>
<dbReference type="KEGG" id="srd:SD10_20350"/>
<name>A0A0E3V982_9BACT</name>
<dbReference type="Pfam" id="PF01663">
    <property type="entry name" value="Phosphodiest"/>
    <property type="match status" value="1"/>
</dbReference>
<keyword evidence="2" id="KW-1185">Reference proteome</keyword>
<dbReference type="PANTHER" id="PTHR10151">
    <property type="entry name" value="ECTONUCLEOTIDE PYROPHOSPHATASE/PHOSPHODIESTERASE"/>
    <property type="match status" value="1"/>
</dbReference>
<evidence type="ECO:0000313" key="1">
    <source>
        <dbReference type="EMBL" id="AKD56911.1"/>
    </source>
</evidence>
<dbReference type="InterPro" id="IPR002591">
    <property type="entry name" value="Phosphodiest/P_Trfase"/>
</dbReference>
<sequence length="467" mass="53194">MKKTVVLDVVGLSYSLIGEHTPFLKQWFAGKNQATIAPMLPALTTSVQSTYVTGKWPSETGIVGNGWYDRTDSEVKFWKQSNKLVAGEKIWERAKKLDPNFTVSKMFWWYNMYSSADYSATPRPQYPSDGMKIPDCYTQPGDLRDRLTNELGTFPLFQFWGPATTIKSTRWIADASMLVDKWHNPTLTLIYLPHLDYCLQKFGGPASGQDFSKISNDLREIDDVCRDLIQYYEQQNAEIIVLSEYGITNVSKPIHINRILREAGMIRYREERGLELFDAGASPAFATPDHQIAHVYINDQSVFSKVRALLEKTPGIELVLDKEQQKQYHIDHERSGDLVVVADADSWFTYYYWLDDARAPDFARLVAIHQKPGYDPVEMFMDQTNPFIKLKAGYKLGRKLLGFRYLMNVISLDATLVKGSHGRIGTAPEHHPVFVSSQNVGKTLTATEVYDKIWETLSVGIVEKQTS</sequence>
<accession>A0A0E3V982</accession>
<organism evidence="1 2">
    <name type="scientific">Spirosoma radiotolerans</name>
    <dbReference type="NCBI Taxonomy" id="1379870"/>
    <lineage>
        <taxon>Bacteria</taxon>
        <taxon>Pseudomonadati</taxon>
        <taxon>Bacteroidota</taxon>
        <taxon>Cytophagia</taxon>
        <taxon>Cytophagales</taxon>
        <taxon>Cytophagaceae</taxon>
        <taxon>Spirosoma</taxon>
    </lineage>
</organism>
<dbReference type="Gene3D" id="3.40.720.10">
    <property type="entry name" value="Alkaline Phosphatase, subunit A"/>
    <property type="match status" value="1"/>
</dbReference>
<dbReference type="SUPFAM" id="SSF53649">
    <property type="entry name" value="Alkaline phosphatase-like"/>
    <property type="match status" value="1"/>
</dbReference>
<dbReference type="EMBL" id="CP010429">
    <property type="protein sequence ID" value="AKD56911.1"/>
    <property type="molecule type" value="Genomic_DNA"/>
</dbReference>
<dbReference type="HOGENOM" id="CLU_047974_0_0_10"/>
<dbReference type="Proteomes" id="UP000033054">
    <property type="component" value="Chromosome"/>
</dbReference>
<dbReference type="RefSeq" id="WP_046576321.1">
    <property type="nucleotide sequence ID" value="NZ_CP010429.1"/>
</dbReference>
<proteinExistence type="predicted"/>
<reference evidence="1 2" key="1">
    <citation type="journal article" date="2014" name="Curr. Microbiol.">
        <title>Spirosoma radiotolerans sp. nov., a gamma-radiation-resistant bacterium isolated from gamma ray-irradiated soil.</title>
        <authorList>
            <person name="Lee J.J."/>
            <person name="Srinivasan S."/>
            <person name="Lim S."/>
            <person name="Joe M."/>
            <person name="Im S."/>
            <person name="Bae S.I."/>
            <person name="Park K.R."/>
            <person name="Han J.H."/>
            <person name="Park S.H."/>
            <person name="Joo B.M."/>
            <person name="Park S.J."/>
            <person name="Kim M.K."/>
        </authorList>
    </citation>
    <scope>NUCLEOTIDE SEQUENCE [LARGE SCALE GENOMIC DNA]</scope>
    <source>
        <strain evidence="1 2">DG5A</strain>
    </source>
</reference>
<dbReference type="AlphaFoldDB" id="A0A0E3V982"/>
<protein>
    <submittedName>
        <fullName evidence="1">Phosphodiesterase</fullName>
    </submittedName>
</protein>